<keyword evidence="9" id="KW-1185">Reference proteome</keyword>
<protein>
    <submittedName>
        <fullName evidence="8">N-acetyltransferase GCN5</fullName>
    </submittedName>
</protein>
<comment type="caution">
    <text evidence="8">The sequence shown here is derived from an EMBL/GenBank/DDBJ whole genome shotgun (WGS) entry which is preliminary data.</text>
</comment>
<dbReference type="SUPFAM" id="SSF55729">
    <property type="entry name" value="Acyl-CoA N-acyltransferases (Nat)"/>
    <property type="match status" value="1"/>
</dbReference>
<feature type="compositionally biased region" description="Polar residues" evidence="6">
    <location>
        <begin position="1"/>
        <end position="10"/>
    </location>
</feature>
<gene>
    <name evidence="8" type="ORF">PCC6912_32410</name>
</gene>
<evidence type="ECO:0000259" key="7">
    <source>
        <dbReference type="Pfam" id="PF13508"/>
    </source>
</evidence>
<dbReference type="CDD" id="cd04301">
    <property type="entry name" value="NAT_SF"/>
    <property type="match status" value="1"/>
</dbReference>
<dbReference type="PANTHER" id="PTHR36449:SF1">
    <property type="entry name" value="ACETYLTRANSFERASE"/>
    <property type="match status" value="1"/>
</dbReference>
<dbReference type="InterPro" id="IPR000182">
    <property type="entry name" value="GNAT_dom"/>
</dbReference>
<evidence type="ECO:0000256" key="2">
    <source>
        <dbReference type="ARBA" id="ARBA00022649"/>
    </source>
</evidence>
<dbReference type="Pfam" id="PF13508">
    <property type="entry name" value="Acetyltransf_7"/>
    <property type="match status" value="1"/>
</dbReference>
<dbReference type="Proteomes" id="UP000268857">
    <property type="component" value="Unassembled WGS sequence"/>
</dbReference>
<evidence type="ECO:0000256" key="4">
    <source>
        <dbReference type="ARBA" id="ARBA00023315"/>
    </source>
</evidence>
<dbReference type="AlphaFoldDB" id="A0A3S0XYC2"/>
<proteinExistence type="predicted"/>
<dbReference type="EMBL" id="RSCJ01000012">
    <property type="protein sequence ID" value="RUR79705.1"/>
    <property type="molecule type" value="Genomic_DNA"/>
</dbReference>
<dbReference type="STRING" id="211165.GCA_000317285_01531"/>
<evidence type="ECO:0000313" key="8">
    <source>
        <dbReference type="EMBL" id="RUR79705.1"/>
    </source>
</evidence>
<organism evidence="8 9">
    <name type="scientific">Chlorogloeopsis fritschii PCC 6912</name>
    <dbReference type="NCBI Taxonomy" id="211165"/>
    <lineage>
        <taxon>Bacteria</taxon>
        <taxon>Bacillati</taxon>
        <taxon>Cyanobacteriota</taxon>
        <taxon>Cyanophyceae</taxon>
        <taxon>Nostocales</taxon>
        <taxon>Chlorogloeopsidaceae</taxon>
        <taxon>Chlorogloeopsis</taxon>
    </lineage>
</organism>
<sequence length="173" mass="18992">MVNEQNQRLQPPQPIKPEHQLEDFDSGSSELNDWLRKRALKNEASGASRTYVVTVGQKVIAYYCLANGSVVNTQAPSRVRRNMPDPIPVMVIGRLAVDCNWHSQGIGRGLVRDAVLRTLQAAKIAGIRAILVHAISEQAKQFYLKCGFIPSPVATMTLMVTIADAKDALGIVE</sequence>
<evidence type="ECO:0000256" key="6">
    <source>
        <dbReference type="SAM" id="MobiDB-lite"/>
    </source>
</evidence>
<feature type="domain" description="N-acetyltransferase" evidence="7">
    <location>
        <begin position="49"/>
        <end position="149"/>
    </location>
</feature>
<dbReference type="InterPro" id="IPR016181">
    <property type="entry name" value="Acyl_CoA_acyltransferase"/>
</dbReference>
<accession>A0A3S0XYC2</accession>
<evidence type="ECO:0000256" key="1">
    <source>
        <dbReference type="ARBA" id="ARBA00022491"/>
    </source>
</evidence>
<comment type="catalytic activity">
    <reaction evidence="5">
        <text>glycyl-tRNA(Gly) + acetyl-CoA = N-acetylglycyl-tRNA(Gly) + CoA + H(+)</text>
        <dbReference type="Rhea" id="RHEA:81867"/>
        <dbReference type="Rhea" id="RHEA-COMP:9683"/>
        <dbReference type="Rhea" id="RHEA-COMP:19766"/>
        <dbReference type="ChEBI" id="CHEBI:15378"/>
        <dbReference type="ChEBI" id="CHEBI:57287"/>
        <dbReference type="ChEBI" id="CHEBI:57288"/>
        <dbReference type="ChEBI" id="CHEBI:78522"/>
        <dbReference type="ChEBI" id="CHEBI:232036"/>
    </reaction>
</comment>
<name>A0A3S0XYC2_CHLFR</name>
<reference evidence="8 9" key="1">
    <citation type="journal article" date="2019" name="Genome Biol. Evol.">
        <title>Day and night: Metabolic profiles and evolutionary relationships of six axenic non-marine cyanobacteria.</title>
        <authorList>
            <person name="Will S.E."/>
            <person name="Henke P."/>
            <person name="Boedeker C."/>
            <person name="Huang S."/>
            <person name="Brinkmann H."/>
            <person name="Rohde M."/>
            <person name="Jarek M."/>
            <person name="Friedl T."/>
            <person name="Seufert S."/>
            <person name="Schumacher M."/>
            <person name="Overmann J."/>
            <person name="Neumann-Schaal M."/>
            <person name="Petersen J."/>
        </authorList>
    </citation>
    <scope>NUCLEOTIDE SEQUENCE [LARGE SCALE GENOMIC DNA]</scope>
    <source>
        <strain evidence="8 9">PCC 6912</strain>
    </source>
</reference>
<feature type="region of interest" description="Disordered" evidence="6">
    <location>
        <begin position="1"/>
        <end position="28"/>
    </location>
</feature>
<dbReference type="GO" id="GO:0016747">
    <property type="term" value="F:acyltransferase activity, transferring groups other than amino-acyl groups"/>
    <property type="evidence" value="ECO:0007669"/>
    <property type="project" value="InterPro"/>
</dbReference>
<keyword evidence="2" id="KW-1277">Toxin-antitoxin system</keyword>
<keyword evidence="4" id="KW-0012">Acyltransferase</keyword>
<evidence type="ECO:0000256" key="3">
    <source>
        <dbReference type="ARBA" id="ARBA00022679"/>
    </source>
</evidence>
<dbReference type="RefSeq" id="WP_235181605.1">
    <property type="nucleotide sequence ID" value="NZ_AJLN01000051.1"/>
</dbReference>
<keyword evidence="1" id="KW-0678">Repressor</keyword>
<keyword evidence="3 8" id="KW-0808">Transferase</keyword>
<evidence type="ECO:0000313" key="9">
    <source>
        <dbReference type="Proteomes" id="UP000268857"/>
    </source>
</evidence>
<evidence type="ECO:0000256" key="5">
    <source>
        <dbReference type="ARBA" id="ARBA00049880"/>
    </source>
</evidence>
<dbReference type="PANTHER" id="PTHR36449">
    <property type="entry name" value="ACETYLTRANSFERASE-RELATED"/>
    <property type="match status" value="1"/>
</dbReference>
<dbReference type="Gene3D" id="3.40.630.30">
    <property type="match status" value="1"/>
</dbReference>